<keyword evidence="1" id="KW-1133">Transmembrane helix</keyword>
<evidence type="ECO:0000259" key="2">
    <source>
        <dbReference type="Pfam" id="PF00561"/>
    </source>
</evidence>
<dbReference type="InterPro" id="IPR052920">
    <property type="entry name" value="DNA-binding_regulatory"/>
</dbReference>
<protein>
    <recommendedName>
        <fullName evidence="2">AB hydrolase-1 domain-containing protein</fullName>
    </recommendedName>
</protein>
<dbReference type="SUPFAM" id="SSF53474">
    <property type="entry name" value="alpha/beta-Hydrolases"/>
    <property type="match status" value="1"/>
</dbReference>
<dbReference type="PANTHER" id="PTHR43358:SF4">
    <property type="entry name" value="ALPHA_BETA HYDROLASE FOLD-1 DOMAIN-CONTAINING PROTEIN"/>
    <property type="match status" value="1"/>
</dbReference>
<organism evidence="3">
    <name type="scientific">uncultured Thermomicrobiales bacterium</name>
    <dbReference type="NCBI Taxonomy" id="1645740"/>
    <lineage>
        <taxon>Bacteria</taxon>
        <taxon>Pseudomonadati</taxon>
        <taxon>Thermomicrobiota</taxon>
        <taxon>Thermomicrobia</taxon>
        <taxon>Thermomicrobiales</taxon>
        <taxon>environmental samples</taxon>
    </lineage>
</organism>
<keyword evidence="1" id="KW-0812">Transmembrane</keyword>
<name>A0A6J4V8C4_9BACT</name>
<feature type="domain" description="AB hydrolase-1" evidence="2">
    <location>
        <begin position="104"/>
        <end position="207"/>
    </location>
</feature>
<dbReference type="AlphaFoldDB" id="A0A6J4V8C4"/>
<evidence type="ECO:0000313" key="3">
    <source>
        <dbReference type="EMBL" id="CAA9569916.1"/>
    </source>
</evidence>
<reference evidence="3" key="1">
    <citation type="submission" date="2020-02" db="EMBL/GenBank/DDBJ databases">
        <authorList>
            <person name="Meier V. D."/>
        </authorList>
    </citation>
    <scope>NUCLEOTIDE SEQUENCE</scope>
    <source>
        <strain evidence="3">AVDCRST_MAG88</strain>
    </source>
</reference>
<gene>
    <name evidence="3" type="ORF">AVDCRST_MAG88-2235</name>
</gene>
<dbReference type="InterPro" id="IPR029058">
    <property type="entry name" value="AB_hydrolase_fold"/>
</dbReference>
<proteinExistence type="predicted"/>
<accession>A0A6J4V8C4</accession>
<dbReference type="EMBL" id="CADCWM010000574">
    <property type="protein sequence ID" value="CAA9569916.1"/>
    <property type="molecule type" value="Genomic_DNA"/>
</dbReference>
<dbReference type="Pfam" id="PF00561">
    <property type="entry name" value="Abhydrolase_1"/>
    <property type="match status" value="1"/>
</dbReference>
<evidence type="ECO:0000256" key="1">
    <source>
        <dbReference type="SAM" id="Phobius"/>
    </source>
</evidence>
<sequence>MRTIFGKGAVPAASASVTVGDVDRRTAASWYGRALRGLGVLGLGAATFMVAGSAAMAHTITRPRRLRLIVDREIDETVESLTFRTDDGLTLHGWYLSHPAPRDLIVVCHGFAMNRHELLDLARGLHEGGHAVFLFDFRAHGASEGFRSTIGYREADDIVAAVAFLAARPELARARVGVVGVSMGGAAALMAAAREPRIAAVAADSAFATLHDIAAGGLRELYRLPPYPFTPLIVRFGELLTRARIGLNRPIDAVAAIAPRPLLLIHGGADTLIPLRDAHALYTAAGEPKELWVVPGVRHGSALAHDQEAYIRRLDRFFSGALAPAEAVAV</sequence>
<feature type="transmembrane region" description="Helical" evidence="1">
    <location>
        <begin position="38"/>
        <end position="57"/>
    </location>
</feature>
<dbReference type="Gene3D" id="3.40.50.1820">
    <property type="entry name" value="alpha/beta hydrolase"/>
    <property type="match status" value="1"/>
</dbReference>
<dbReference type="PANTHER" id="PTHR43358">
    <property type="entry name" value="ALPHA/BETA-HYDROLASE"/>
    <property type="match status" value="1"/>
</dbReference>
<keyword evidence="1" id="KW-0472">Membrane</keyword>
<dbReference type="InterPro" id="IPR000073">
    <property type="entry name" value="AB_hydrolase_1"/>
</dbReference>